<sequence length="86" mass="9999">MILCLFLFVLLPLLPVVGLLNASRTCSIMLRPSATPLLSYLYRSLFLILRNNVCSQDFRSTQFLTRAHARARWMNRLCVFFLQSFV</sequence>
<reference evidence="2" key="1">
    <citation type="submission" date="2024-04" db="UniProtKB">
        <authorList>
            <consortium name="EnsemblMetazoa"/>
        </authorList>
    </citation>
    <scope>IDENTIFICATION</scope>
    <source>
        <strain evidence="2">EBRO</strain>
    </source>
</reference>
<dbReference type="AlphaFoldDB" id="A0AAG5DKR7"/>
<protein>
    <recommendedName>
        <fullName evidence="4">Secreted protein</fullName>
    </recommendedName>
</protein>
<keyword evidence="3" id="KW-1185">Reference proteome</keyword>
<feature type="chain" id="PRO_5042480632" description="Secreted protein" evidence="1">
    <location>
        <begin position="19"/>
        <end position="86"/>
    </location>
</feature>
<name>A0AAG5DKR7_ANOAO</name>
<evidence type="ECO:0000256" key="1">
    <source>
        <dbReference type="SAM" id="SignalP"/>
    </source>
</evidence>
<feature type="signal peptide" evidence="1">
    <location>
        <begin position="1"/>
        <end position="18"/>
    </location>
</feature>
<dbReference type="Proteomes" id="UP000075880">
    <property type="component" value="Unassembled WGS sequence"/>
</dbReference>
<accession>A0AAG5DKR7</accession>
<organism evidence="2 3">
    <name type="scientific">Anopheles atroparvus</name>
    <name type="common">European mosquito</name>
    <dbReference type="NCBI Taxonomy" id="41427"/>
    <lineage>
        <taxon>Eukaryota</taxon>
        <taxon>Metazoa</taxon>
        <taxon>Ecdysozoa</taxon>
        <taxon>Arthropoda</taxon>
        <taxon>Hexapoda</taxon>
        <taxon>Insecta</taxon>
        <taxon>Pterygota</taxon>
        <taxon>Neoptera</taxon>
        <taxon>Endopterygota</taxon>
        <taxon>Diptera</taxon>
        <taxon>Nematocera</taxon>
        <taxon>Culicoidea</taxon>
        <taxon>Culicidae</taxon>
        <taxon>Anophelinae</taxon>
        <taxon>Anopheles</taxon>
    </lineage>
</organism>
<evidence type="ECO:0008006" key="4">
    <source>
        <dbReference type="Google" id="ProtNLM"/>
    </source>
</evidence>
<proteinExistence type="predicted"/>
<evidence type="ECO:0000313" key="2">
    <source>
        <dbReference type="EnsemblMetazoa" id="ENSAATROPP011208"/>
    </source>
</evidence>
<evidence type="ECO:0000313" key="3">
    <source>
        <dbReference type="Proteomes" id="UP000075880"/>
    </source>
</evidence>
<dbReference type="EnsemblMetazoa" id="ENSAATROPT012351">
    <property type="protein sequence ID" value="ENSAATROPP011208"/>
    <property type="gene ID" value="ENSAATROPG010047"/>
</dbReference>
<keyword evidence="1" id="KW-0732">Signal</keyword>